<proteinExistence type="predicted"/>
<gene>
    <name evidence="2" type="ORF">K6T79_21270</name>
</gene>
<dbReference type="Pfam" id="PF13669">
    <property type="entry name" value="Glyoxalase_4"/>
    <property type="match status" value="1"/>
</dbReference>
<reference evidence="2 3" key="1">
    <citation type="submission" date="2023-12" db="EMBL/GenBank/DDBJ databases">
        <title>Description of new species of Mycobacterium terrae complex isolated from sewage at the Sao Paulo Zoological Park Foundation in Brazil.</title>
        <authorList>
            <person name="Romagnoli C.L."/>
            <person name="Conceicao E.C."/>
            <person name="Machado E."/>
            <person name="Barreto L.B.P.F."/>
            <person name="Sharma A."/>
            <person name="Silva N.M."/>
            <person name="Marques L.E."/>
            <person name="Juliana M.A."/>
            <person name="Lourenco M.C.S."/>
            <person name="Digiampietri L.A."/>
            <person name="Suffys P.N."/>
            <person name="Viana-Niero C."/>
        </authorList>
    </citation>
    <scope>NUCLEOTIDE SEQUENCE [LARGE SCALE GENOMIC DNA]</scope>
    <source>
        <strain evidence="2 3">MYC098</strain>
    </source>
</reference>
<accession>A0ABU5XMR9</accession>
<dbReference type="RefSeq" id="WP_225405547.1">
    <property type="nucleotide sequence ID" value="NZ_JAYJJR010000017.1"/>
</dbReference>
<dbReference type="SUPFAM" id="SSF54593">
    <property type="entry name" value="Glyoxalase/Bleomycin resistance protein/Dihydroxybiphenyl dioxygenase"/>
    <property type="match status" value="1"/>
</dbReference>
<dbReference type="PROSITE" id="PS51819">
    <property type="entry name" value="VOC"/>
    <property type="match status" value="1"/>
</dbReference>
<dbReference type="Gene3D" id="3.10.180.10">
    <property type="entry name" value="2,3-Dihydroxybiphenyl 1,2-Dioxygenase, domain 1"/>
    <property type="match status" value="1"/>
</dbReference>
<evidence type="ECO:0000259" key="1">
    <source>
        <dbReference type="PROSITE" id="PS51819"/>
    </source>
</evidence>
<comment type="caution">
    <text evidence="2">The sequence shown here is derived from an EMBL/GenBank/DDBJ whole genome shotgun (WGS) entry which is preliminary data.</text>
</comment>
<evidence type="ECO:0000313" key="3">
    <source>
        <dbReference type="Proteomes" id="UP001299596"/>
    </source>
</evidence>
<protein>
    <submittedName>
        <fullName evidence="2">VOC family protein</fullName>
    </submittedName>
</protein>
<sequence length="191" mass="20141">MAILTWLGVPGDERAWTALGFAVKDGSAQIGRVRCELTCDRSWGFDEIHAEVVTLGVPTAVLPATTEAAHHPCGVTHVDHVVYAVRDLDMATNALTAVLGTGPRRRFHPRGPKGPEMAFYRVGEAFIEVVANGAEPALIGLALWSADLDATVTAIRAAGGPIGDPKPAVQGGRIATVWHGHLDWGLAIMGP</sequence>
<dbReference type="InterPro" id="IPR029068">
    <property type="entry name" value="Glyas_Bleomycin-R_OHBP_Dase"/>
</dbReference>
<evidence type="ECO:0000313" key="2">
    <source>
        <dbReference type="EMBL" id="MEB3023560.1"/>
    </source>
</evidence>
<dbReference type="EMBL" id="JAYJJR010000017">
    <property type="protein sequence ID" value="MEB3023560.1"/>
    <property type="molecule type" value="Genomic_DNA"/>
</dbReference>
<keyword evidence="3" id="KW-1185">Reference proteome</keyword>
<name>A0ABU5XMR9_9MYCO</name>
<dbReference type="InterPro" id="IPR037523">
    <property type="entry name" value="VOC_core"/>
</dbReference>
<feature type="domain" description="VOC" evidence="1">
    <location>
        <begin position="77"/>
        <end position="191"/>
    </location>
</feature>
<organism evidence="2 3">
    <name type="scientific">[Mycobacterium] crassicus</name>
    <dbReference type="NCBI Taxonomy" id="2872309"/>
    <lineage>
        <taxon>Bacteria</taxon>
        <taxon>Bacillati</taxon>
        <taxon>Actinomycetota</taxon>
        <taxon>Actinomycetes</taxon>
        <taxon>Mycobacteriales</taxon>
        <taxon>Mycobacteriaceae</taxon>
        <taxon>Mycolicibacter</taxon>
    </lineage>
</organism>
<dbReference type="Proteomes" id="UP001299596">
    <property type="component" value="Unassembled WGS sequence"/>
</dbReference>